<feature type="signal peptide" evidence="1">
    <location>
        <begin position="1"/>
        <end position="20"/>
    </location>
</feature>
<accession>A0A1A9UKV1</accession>
<name>A0A1A9UKV1_GLOAU</name>
<dbReference type="PROSITE" id="PS51465">
    <property type="entry name" value="KAZAL_2"/>
    <property type="match status" value="1"/>
</dbReference>
<sequence length="145" mass="16119">MLAIENFLILSIGFSALVKAGPFNATVDNKHQEPCAPGCPRILDPICAVDDTFKNHKYFHNQCLMDYDSCRSGKAWKPTQMLLCFADMDTVLRDGCMRVCTFVYNPVCASDGKNFEIFGNQCVFGIENCLASDKWLTVPGEMCGL</sequence>
<evidence type="ECO:0000313" key="3">
    <source>
        <dbReference type="EnsemblMetazoa" id="GAUT007801-PA"/>
    </source>
</evidence>
<dbReference type="Gene3D" id="3.30.60.30">
    <property type="match status" value="2"/>
</dbReference>
<dbReference type="AlphaFoldDB" id="A0A1A9UKV1"/>
<keyword evidence="1" id="KW-0732">Signal</keyword>
<reference evidence="3" key="1">
    <citation type="submission" date="2020-05" db="UniProtKB">
        <authorList>
            <consortium name="EnsemblMetazoa"/>
        </authorList>
    </citation>
    <scope>IDENTIFICATION</scope>
    <source>
        <strain evidence="3">TTRI</strain>
    </source>
</reference>
<protein>
    <recommendedName>
        <fullName evidence="2">Kazal-like domain-containing protein</fullName>
    </recommendedName>
</protein>
<feature type="domain" description="Kazal-like" evidence="2">
    <location>
        <begin position="90"/>
        <end position="132"/>
    </location>
</feature>
<dbReference type="SUPFAM" id="SSF100895">
    <property type="entry name" value="Kazal-type serine protease inhibitors"/>
    <property type="match status" value="2"/>
</dbReference>
<dbReference type="CDD" id="cd00104">
    <property type="entry name" value="KAZAL_FS"/>
    <property type="match status" value="1"/>
</dbReference>
<proteinExistence type="predicted"/>
<dbReference type="InterPro" id="IPR002350">
    <property type="entry name" value="Kazal_dom"/>
</dbReference>
<evidence type="ECO:0000256" key="1">
    <source>
        <dbReference type="SAM" id="SignalP"/>
    </source>
</evidence>
<evidence type="ECO:0000259" key="2">
    <source>
        <dbReference type="PROSITE" id="PS51465"/>
    </source>
</evidence>
<dbReference type="Pfam" id="PF07648">
    <property type="entry name" value="Kazal_2"/>
    <property type="match status" value="2"/>
</dbReference>
<feature type="chain" id="PRO_5008398643" description="Kazal-like domain-containing protein" evidence="1">
    <location>
        <begin position="21"/>
        <end position="145"/>
    </location>
</feature>
<dbReference type="VEuPathDB" id="VectorBase:GAUT007801"/>
<dbReference type="InterPro" id="IPR036058">
    <property type="entry name" value="Kazal_dom_sf"/>
</dbReference>
<keyword evidence="4" id="KW-1185">Reference proteome</keyword>
<dbReference type="Proteomes" id="UP000078200">
    <property type="component" value="Unassembled WGS sequence"/>
</dbReference>
<dbReference type="EnsemblMetazoa" id="GAUT007801-RA">
    <property type="protein sequence ID" value="GAUT007801-PA"/>
    <property type="gene ID" value="GAUT007801"/>
</dbReference>
<organism evidence="3 4">
    <name type="scientific">Glossina austeni</name>
    <name type="common">Savannah tsetse fly</name>
    <dbReference type="NCBI Taxonomy" id="7395"/>
    <lineage>
        <taxon>Eukaryota</taxon>
        <taxon>Metazoa</taxon>
        <taxon>Ecdysozoa</taxon>
        <taxon>Arthropoda</taxon>
        <taxon>Hexapoda</taxon>
        <taxon>Insecta</taxon>
        <taxon>Pterygota</taxon>
        <taxon>Neoptera</taxon>
        <taxon>Endopterygota</taxon>
        <taxon>Diptera</taxon>
        <taxon>Brachycera</taxon>
        <taxon>Muscomorpha</taxon>
        <taxon>Hippoboscoidea</taxon>
        <taxon>Glossinidae</taxon>
        <taxon>Glossina</taxon>
    </lineage>
</organism>
<evidence type="ECO:0000313" key="4">
    <source>
        <dbReference type="Proteomes" id="UP000078200"/>
    </source>
</evidence>